<keyword evidence="5" id="KW-0805">Transcription regulation</keyword>
<feature type="domain" description="K Homology" evidence="11">
    <location>
        <begin position="133"/>
        <end position="225"/>
    </location>
</feature>
<dbReference type="InterPro" id="IPR032571">
    <property type="entry name" value="Qua1_dom"/>
</dbReference>
<dbReference type="AlphaFoldDB" id="A0A4U5VC69"/>
<dbReference type="InterPro" id="IPR055256">
    <property type="entry name" value="KH_1_KHDC4/BBP-like"/>
</dbReference>
<name>A0A4U5VC69_COLLU</name>
<dbReference type="GO" id="GO:0008143">
    <property type="term" value="F:poly(A) binding"/>
    <property type="evidence" value="ECO:0007669"/>
    <property type="project" value="TreeGrafter"/>
</dbReference>
<evidence type="ECO:0000313" key="12">
    <source>
        <dbReference type="EMBL" id="TKS85459.1"/>
    </source>
</evidence>
<dbReference type="PANTHER" id="PTHR11208">
    <property type="entry name" value="RNA-BINDING PROTEIN RELATED"/>
    <property type="match status" value="1"/>
</dbReference>
<dbReference type="GO" id="GO:0000381">
    <property type="term" value="P:regulation of alternative mRNA splicing, via spliceosome"/>
    <property type="evidence" value="ECO:0007669"/>
    <property type="project" value="TreeGrafter"/>
</dbReference>
<dbReference type="SUPFAM" id="SSF54791">
    <property type="entry name" value="Eukaryotic type KH-domain (KH-domain type I)"/>
    <property type="match status" value="1"/>
</dbReference>
<evidence type="ECO:0000256" key="9">
    <source>
        <dbReference type="PROSITE-ProRule" id="PRU00117"/>
    </source>
</evidence>
<dbReference type="STRING" id="240159.A0A4U5VC69"/>
<dbReference type="Gene3D" id="3.30.1370.10">
    <property type="entry name" value="K Homology domain, type 1"/>
    <property type="match status" value="1"/>
</dbReference>
<comment type="similarity">
    <text evidence="2">Belongs to the KHDRBS family.</text>
</comment>
<evidence type="ECO:0000256" key="4">
    <source>
        <dbReference type="ARBA" id="ARBA00022884"/>
    </source>
</evidence>
<evidence type="ECO:0000256" key="8">
    <source>
        <dbReference type="ARBA" id="ARBA00040879"/>
    </source>
</evidence>
<dbReference type="EMBL" id="CM014094">
    <property type="protein sequence ID" value="TKS85459.1"/>
    <property type="molecule type" value="Genomic_DNA"/>
</dbReference>
<keyword evidence="4 9" id="KW-0694">RNA-binding</keyword>
<dbReference type="Pfam" id="PF22675">
    <property type="entry name" value="KH-I_KHDC4-BBP"/>
    <property type="match status" value="1"/>
</dbReference>
<dbReference type="SMART" id="SM00322">
    <property type="entry name" value="KH"/>
    <property type="match status" value="1"/>
</dbReference>
<dbReference type="GO" id="GO:0003729">
    <property type="term" value="F:mRNA binding"/>
    <property type="evidence" value="ECO:0007669"/>
    <property type="project" value="TreeGrafter"/>
</dbReference>
<reference evidence="12 13" key="1">
    <citation type="submission" date="2019-01" db="EMBL/GenBank/DDBJ databases">
        <title>Genome Assembly of Collichthys lucidus.</title>
        <authorList>
            <person name="Cai M."/>
            <person name="Xiao S."/>
        </authorList>
    </citation>
    <scope>NUCLEOTIDE SEQUENCE [LARGE SCALE GENOMIC DNA]</scope>
    <source>
        <strain evidence="12">JT15FE1705JMU</strain>
        <tissue evidence="12">Muscle</tissue>
    </source>
</reference>
<evidence type="ECO:0000256" key="5">
    <source>
        <dbReference type="ARBA" id="ARBA00023015"/>
    </source>
</evidence>
<dbReference type="InterPro" id="IPR004087">
    <property type="entry name" value="KH_dom"/>
</dbReference>
<evidence type="ECO:0000313" key="13">
    <source>
        <dbReference type="Proteomes" id="UP000298787"/>
    </source>
</evidence>
<feature type="compositionally biased region" description="Polar residues" evidence="10">
    <location>
        <begin position="247"/>
        <end position="272"/>
    </location>
</feature>
<dbReference type="Proteomes" id="UP000298787">
    <property type="component" value="Chromosome 17"/>
</dbReference>
<comment type="subcellular location">
    <subcellularLocation>
        <location evidence="1">Nucleus</location>
    </subcellularLocation>
</comment>
<evidence type="ECO:0000259" key="11">
    <source>
        <dbReference type="SMART" id="SM00322"/>
    </source>
</evidence>
<feature type="region of interest" description="Disordered" evidence="10">
    <location>
        <begin position="247"/>
        <end position="295"/>
    </location>
</feature>
<dbReference type="InterPro" id="IPR045071">
    <property type="entry name" value="BBP-like"/>
</dbReference>
<sequence length="762" mass="86278">MHPDKHLPELVAEKNSLDPSFVHAVRLLAEGNLSRQSKHKKSAQLIRSMDVTFTFLGWKSRDYVPRCIRDHLGTKIEKYDGDESRKDGDMKKYLDIISNKNIKLSERVLIPIQQYPKDSPVKATPVKKSIRGGALIIQIKGQFNFVGKLLGPRGNSMKRLQEETGVKMSILGKGSIRDKCKEEELRKSGEAKYAHLSNDLHVLIEVFAPPGEAYSRMSHALEEIKKFLVPDYNDEIRQEQLRELSLLNGSDESSRGRSAQGRSVRPATTVSTRGHRGTGRSAAAPRGTAATSHSKLPTTVLTREVQAPRARGAAGSAGYRPPLLAVTHESYDDYGYDDGYGGEYDDESYEAYEDNYSNQSKSISEYYEYGHVTSDESYNNYEEEWATTRPSLKAPILRLTRGGYRKHPYETNTFLLLIHSLKFYVIKQTLIDSENDMELKELCKCSYLIPTDRYLLTYIITHAFLTFFQRAAGTEICSQRTEDCTLPSDAFELVISQESIACETSASVPVEKNIDKFCLLFIYLLRTEIKLDLERKNERRQNTTAKIDSDFRNGAESESLTCFDDFHVDSLVTTDWDQSQVTEDCVSFHGEEIIHSCCIRSGRQKYLQQLLFTGQGDSSRLRRNSELLIRRFNEEHVTEVYTLSKKELFIAKQVQSVTSLQRTVTTQQACALCYHEILWTNINNCEQESDSSTVIACFLNASAIRESLNVSTLPHSMCYRLRQLRLEATDSPVSAQTFTEAVKGTEQVSNASGEGKIGLHFK</sequence>
<keyword evidence="3" id="KW-0507">mRNA processing</keyword>
<dbReference type="InterPro" id="IPR032335">
    <property type="entry name" value="Sam68-YY"/>
</dbReference>
<evidence type="ECO:0000256" key="6">
    <source>
        <dbReference type="ARBA" id="ARBA00023163"/>
    </source>
</evidence>
<evidence type="ECO:0000256" key="7">
    <source>
        <dbReference type="ARBA" id="ARBA00023242"/>
    </source>
</evidence>
<dbReference type="PROSITE" id="PS50084">
    <property type="entry name" value="KH_TYPE_1"/>
    <property type="match status" value="1"/>
</dbReference>
<organism evidence="12 13">
    <name type="scientific">Collichthys lucidus</name>
    <name type="common">Big head croaker</name>
    <name type="synonym">Sciaena lucida</name>
    <dbReference type="NCBI Taxonomy" id="240159"/>
    <lineage>
        <taxon>Eukaryota</taxon>
        <taxon>Metazoa</taxon>
        <taxon>Chordata</taxon>
        <taxon>Craniata</taxon>
        <taxon>Vertebrata</taxon>
        <taxon>Euteleostomi</taxon>
        <taxon>Actinopterygii</taxon>
        <taxon>Neopterygii</taxon>
        <taxon>Teleostei</taxon>
        <taxon>Neoteleostei</taxon>
        <taxon>Acanthomorphata</taxon>
        <taxon>Eupercaria</taxon>
        <taxon>Sciaenidae</taxon>
        <taxon>Collichthys</taxon>
    </lineage>
</organism>
<dbReference type="GO" id="GO:0005634">
    <property type="term" value="C:nucleus"/>
    <property type="evidence" value="ECO:0007669"/>
    <property type="project" value="UniProtKB-SubCell"/>
</dbReference>
<evidence type="ECO:0000256" key="10">
    <source>
        <dbReference type="SAM" id="MobiDB-lite"/>
    </source>
</evidence>
<keyword evidence="13" id="KW-1185">Reference proteome</keyword>
<evidence type="ECO:0000256" key="2">
    <source>
        <dbReference type="ARBA" id="ARBA00010174"/>
    </source>
</evidence>
<keyword evidence="7" id="KW-0539">Nucleus</keyword>
<evidence type="ECO:0000256" key="1">
    <source>
        <dbReference type="ARBA" id="ARBA00004123"/>
    </source>
</evidence>
<dbReference type="InterPro" id="IPR036612">
    <property type="entry name" value="KH_dom_type_1_sf"/>
</dbReference>
<dbReference type="Pfam" id="PF16568">
    <property type="entry name" value="Sam68-YY"/>
    <property type="match status" value="1"/>
</dbReference>
<dbReference type="PANTHER" id="PTHR11208:SF34">
    <property type="entry name" value="KH DOMAIN-CONTAINING, RNA-BINDING, SIGNAL TRANSDUCTION-ASSOCIATED PROTEIN 2"/>
    <property type="match status" value="1"/>
</dbReference>
<accession>A0A4U5VC69</accession>
<keyword evidence="6" id="KW-0804">Transcription</keyword>
<dbReference type="GO" id="GO:0006397">
    <property type="term" value="P:mRNA processing"/>
    <property type="evidence" value="ECO:0007669"/>
    <property type="project" value="UniProtKB-KW"/>
</dbReference>
<proteinExistence type="inferred from homology"/>
<evidence type="ECO:0000256" key="3">
    <source>
        <dbReference type="ARBA" id="ARBA00022664"/>
    </source>
</evidence>
<protein>
    <recommendedName>
        <fullName evidence="8">KH domain-containing, RNA-binding, signal transduction-associated protein 2</fullName>
    </recommendedName>
</protein>
<dbReference type="Pfam" id="PF16274">
    <property type="entry name" value="Qua1"/>
    <property type="match status" value="2"/>
</dbReference>
<gene>
    <name evidence="12" type="ORF">D9C73_019883</name>
</gene>